<evidence type="ECO:0000313" key="4">
    <source>
        <dbReference type="EMBL" id="KAL3860507.1"/>
    </source>
</evidence>
<dbReference type="SMART" id="SM00355">
    <property type="entry name" value="ZnF_C2H2"/>
    <property type="match status" value="20"/>
</dbReference>
<feature type="domain" description="C2H2-type" evidence="3">
    <location>
        <begin position="603"/>
        <end position="630"/>
    </location>
</feature>
<dbReference type="InterPro" id="IPR052795">
    <property type="entry name" value="RREB1"/>
</dbReference>
<feature type="domain" description="C2H2-type" evidence="3">
    <location>
        <begin position="464"/>
        <end position="491"/>
    </location>
</feature>
<feature type="region of interest" description="Disordered" evidence="2">
    <location>
        <begin position="150"/>
        <end position="209"/>
    </location>
</feature>
<feature type="domain" description="C2H2-type" evidence="3">
    <location>
        <begin position="575"/>
        <end position="602"/>
    </location>
</feature>
<protein>
    <recommendedName>
        <fullName evidence="3">C2H2-type domain-containing protein</fullName>
    </recommendedName>
</protein>
<keyword evidence="1" id="KW-0862">Zinc</keyword>
<gene>
    <name evidence="4" type="ORF">ACJMK2_010627</name>
</gene>
<feature type="domain" description="C2H2-type" evidence="3">
    <location>
        <begin position="885"/>
        <end position="908"/>
    </location>
</feature>
<feature type="domain" description="C2H2-type" evidence="3">
    <location>
        <begin position="971"/>
        <end position="994"/>
    </location>
</feature>
<evidence type="ECO:0000256" key="2">
    <source>
        <dbReference type="SAM" id="MobiDB-lite"/>
    </source>
</evidence>
<feature type="domain" description="C2H2-type" evidence="3">
    <location>
        <begin position="262"/>
        <end position="289"/>
    </location>
</feature>
<feature type="region of interest" description="Disordered" evidence="2">
    <location>
        <begin position="1912"/>
        <end position="1972"/>
    </location>
</feature>
<evidence type="ECO:0000259" key="3">
    <source>
        <dbReference type="PROSITE" id="PS50157"/>
    </source>
</evidence>
<evidence type="ECO:0000313" key="5">
    <source>
        <dbReference type="Proteomes" id="UP001634394"/>
    </source>
</evidence>
<dbReference type="EMBL" id="JBJQND010000012">
    <property type="protein sequence ID" value="KAL3860507.1"/>
    <property type="molecule type" value="Genomic_DNA"/>
</dbReference>
<feature type="domain" description="C2H2-type" evidence="3">
    <location>
        <begin position="290"/>
        <end position="317"/>
    </location>
</feature>
<feature type="compositionally biased region" description="Acidic residues" evidence="2">
    <location>
        <begin position="1552"/>
        <end position="1581"/>
    </location>
</feature>
<dbReference type="InterPro" id="IPR013087">
    <property type="entry name" value="Znf_C2H2_type"/>
</dbReference>
<feature type="domain" description="C2H2-type" evidence="3">
    <location>
        <begin position="1805"/>
        <end position="1832"/>
    </location>
</feature>
<feature type="region of interest" description="Disordered" evidence="2">
    <location>
        <begin position="329"/>
        <end position="357"/>
    </location>
</feature>
<dbReference type="FunFam" id="3.30.160.60:FF:000813">
    <property type="entry name" value="ras-responsive element-binding protein 1 isoform X1"/>
    <property type="match status" value="1"/>
</dbReference>
<keyword evidence="1" id="KW-0479">Metal-binding</keyword>
<dbReference type="PROSITE" id="PS50157">
    <property type="entry name" value="ZINC_FINGER_C2H2_2"/>
    <property type="match status" value="16"/>
</dbReference>
<dbReference type="PANTHER" id="PTHR46451">
    <property type="entry name" value="RAS-RESPONSIVE ELEMENT-BINDING PROTEIN 1"/>
    <property type="match status" value="1"/>
</dbReference>
<feature type="region of interest" description="Disordered" evidence="2">
    <location>
        <begin position="742"/>
        <end position="818"/>
    </location>
</feature>
<feature type="compositionally biased region" description="Low complexity" evidence="2">
    <location>
        <begin position="795"/>
        <end position="818"/>
    </location>
</feature>
<feature type="region of interest" description="Disordered" evidence="2">
    <location>
        <begin position="1081"/>
        <end position="1102"/>
    </location>
</feature>
<feature type="region of interest" description="Disordered" evidence="2">
    <location>
        <begin position="1853"/>
        <end position="1886"/>
    </location>
</feature>
<name>A0ABD3VFY8_SINWO</name>
<feature type="domain" description="C2H2-type" evidence="3">
    <location>
        <begin position="1433"/>
        <end position="1460"/>
    </location>
</feature>
<feature type="domain" description="C2H2-type" evidence="3">
    <location>
        <begin position="941"/>
        <end position="968"/>
    </location>
</feature>
<feature type="region of interest" description="Disordered" evidence="2">
    <location>
        <begin position="1017"/>
        <end position="1066"/>
    </location>
</feature>
<feature type="region of interest" description="Disordered" evidence="2">
    <location>
        <begin position="1181"/>
        <end position="1205"/>
    </location>
</feature>
<feature type="region of interest" description="Disordered" evidence="2">
    <location>
        <begin position="1271"/>
        <end position="1292"/>
    </location>
</feature>
<dbReference type="Pfam" id="PF00096">
    <property type="entry name" value="zf-C2H2"/>
    <property type="match status" value="5"/>
</dbReference>
<feature type="domain" description="C2H2-type" evidence="3">
    <location>
        <begin position="857"/>
        <end position="884"/>
    </location>
</feature>
<dbReference type="Gene3D" id="3.30.160.60">
    <property type="entry name" value="Classic Zinc Finger"/>
    <property type="match status" value="14"/>
</dbReference>
<feature type="domain" description="C2H2-type" evidence="3">
    <location>
        <begin position="829"/>
        <end position="856"/>
    </location>
</feature>
<sequence length="2005" mass="222886">MINSSYGCMQAELCELQRLAAFTKPREMLQVKERVGQIKDFDNEFELKENHKVKNNHVSENDQDSDEFDEFGPLVVDTSQMDYSDDSHNTSDPPSLYSNDVICINPLKGSSDNLSIKIQSEQRNDDGSDTKINNGFELSHNKRFLSSIQPADLNNDNSMSSNHSLSSGATTPSTPNLSSKSNSDSFLSQLSSKASRRGSKTEDEEDFDDIDDELLEKILPVQDEDGESKFLCPICSEALTNSHDLTVHIRSHNTTSSGNQSNSCTICGKLLSSQSSLDRHMLVHSGERPFKCQICKMSFTTNGNMHRHSRIHTKEESLNVHGIRIPSRRGKQTWKNRANPFPSSGGVSSSSADGFKRTVSPTSPVAANNLMTGMLGQPQTALSHSSDTSSFLMVGMKRPFSSLSFSPEWQLPLKRQHRSDGGTISVTPVKYEYQILPSKEEEQAASYKIKEEVLKDAGDKDSVLHCPVCSKTFLCKYGLETHLETHSSYSSNNCLICNLSFPSNHKLRMHKILVHTKAQNMSKCQEEVREEDKNNTNIGFHDLTFVDFSVEKFSLIAKHFCEENTRISSSPYHNFECKTCLKAFPCKSAVKLHSNNHDNKRVTKCPLCECDFVDGDELHTHMLKHVSDKAFAELHTALQADRADLSSLPDSMAKQDFMAMFELKVKEDEEKNTHSKQSSKPIKSETLMNNDYFAKLGQAFSAKINPISPLLHQIPLFRNAGSSTLDEYHRMLEIATMSLGMMPGLPGQSPTNQGRSPLSVHSSSPSKFSPIMQPQTSIPQSSTTSGRSDIITVNGSLGSSSPSPSTSDSSSCISSQDLSDIKPNSKGLYPCKYCDESFQNYRALKGHIRTHLGLSPYKCNHCNYSSADKSTLIRHLRTHNGERPFQCLICEFAFTTKANCERHVRKKHLKFERDDIEKAIGYNKYVLDTTNNAENFASPDTVCKFCNVDFKFFRTLKHHLRTHSSCHQKPFQCQVCDYSFSTKVNCVRHIQKQHQDIMQNQIEQYITVNEFLLEDGDQGDSVSDDGLPPSYLHDDQSATDTPMSRSESATPQPPAAHSTPKPSAITSDTVLETLGVIIKTEPVDIPDEQPLDFSKKSPTPVLQESLKKEPLEDASYGIKSKATELPIDLSVKKTTSSPVPIAPKPSITTTPIFPGFKNNGLHQCQYCPMGYSNLTTLERHTRHHHGQTGTGAESPVVSTSQTELSSLDQAAASDTNLKVPLKTPVIISSFQYLPTKGIFHARPIKPREGPTSVAPKGAARNNATLQNLQEKLKQKRELSRSPAATGNDGNDLASVSKMLTATDPHNFSAFFQTENSVDSDSLLKETLTGKSLGRETTAALHKELEALEKEGDVDEDALAQVREMALSVKEDCVTNKPREEKNKATSSRASTVSSNDDETDSQKSAGSAGEEAEKQNPPVKKKRNSYADSPHKLSCPYCPRSFPWVSSLTRHLLTHTGQKPFKCPRCPVTFSTKSNRERHLIRKHGVNMLDPMSRQTMDRPYKCPLCVFSSFSTKSNLLKHYKERHNGMNLPENIADIEKMLPADMKNLDGTEYEEMDEDPPNLDEENCADDAQDDDEESDNDSLTIDESKNEENTEDSMIEKEDPPKLEPQEVSAPHVMQVEPATVAVEFPASPVSKVIPIAPKVELLGIPNLSTSSTSSTMDGYIKMFTGSAEKNINPERDNYNVDKITDCWKCGEIFPSRKTLVRHLKEHNIDLPFKCYLCDASFDTRFDCLDHQDKSHASDWSILREKNKVDNIELFASHMDKVVENNCNKLDQGSVLEIPGQGLDDTKMEVVSADYMQRKVYCSLCPKRFWSLQDLRRHMRSHTGERPFECDICQKRFTLKHSMMRHRKKHAGGMAGVDSFTPSDDEDSTLAEESVKGVKSAPSRNAIFPLSAMTLNNPLSATLTKTLQNSSSHSNTASHSNSSATSANQASKQSLQDLHKYSGSSTSSSSTPTNATVSKRNETESENSDILQNLLGIENSAIDKLLDSADSAAKVLGVTN</sequence>
<accession>A0ABD3VFY8</accession>
<dbReference type="FunFam" id="3.30.160.60:FF:000882">
    <property type="entry name" value="Predicted gene, 21060"/>
    <property type="match status" value="1"/>
</dbReference>
<proteinExistence type="predicted"/>
<organism evidence="4 5">
    <name type="scientific">Sinanodonta woodiana</name>
    <name type="common">Chinese pond mussel</name>
    <name type="synonym">Anodonta woodiana</name>
    <dbReference type="NCBI Taxonomy" id="1069815"/>
    <lineage>
        <taxon>Eukaryota</taxon>
        <taxon>Metazoa</taxon>
        <taxon>Spiralia</taxon>
        <taxon>Lophotrochozoa</taxon>
        <taxon>Mollusca</taxon>
        <taxon>Bivalvia</taxon>
        <taxon>Autobranchia</taxon>
        <taxon>Heteroconchia</taxon>
        <taxon>Palaeoheterodonta</taxon>
        <taxon>Unionida</taxon>
        <taxon>Unionoidea</taxon>
        <taxon>Unionidae</taxon>
        <taxon>Unioninae</taxon>
        <taxon>Sinanodonta</taxon>
    </lineage>
</organism>
<feature type="domain" description="C2H2-type" evidence="3">
    <location>
        <begin position="230"/>
        <end position="257"/>
    </location>
</feature>
<feature type="region of interest" description="Disordered" evidence="2">
    <location>
        <begin position="1552"/>
        <end position="1613"/>
    </location>
</feature>
<dbReference type="PROSITE" id="PS00028">
    <property type="entry name" value="ZINC_FINGER_C2H2_1"/>
    <property type="match status" value="18"/>
</dbReference>
<dbReference type="GO" id="GO:0008270">
    <property type="term" value="F:zinc ion binding"/>
    <property type="evidence" value="ECO:0007669"/>
    <property type="project" value="UniProtKB-KW"/>
</dbReference>
<dbReference type="PANTHER" id="PTHR46451:SF1">
    <property type="entry name" value="RAS-RESPONSIVE ELEMENT-BINDING PROTEIN 1"/>
    <property type="match status" value="1"/>
</dbReference>
<reference evidence="4 5" key="1">
    <citation type="submission" date="2024-11" db="EMBL/GenBank/DDBJ databases">
        <title>Chromosome-level genome assembly of the freshwater bivalve Anodonta woodiana.</title>
        <authorList>
            <person name="Chen X."/>
        </authorList>
    </citation>
    <scope>NUCLEOTIDE SEQUENCE [LARGE SCALE GENOMIC DNA]</scope>
    <source>
        <strain evidence="4">MN2024</strain>
        <tissue evidence="4">Gills</tissue>
    </source>
</reference>
<keyword evidence="5" id="KW-1185">Reference proteome</keyword>
<dbReference type="Pfam" id="PF13894">
    <property type="entry name" value="zf-C2H2_4"/>
    <property type="match status" value="1"/>
</dbReference>
<feature type="compositionally biased region" description="Low complexity" evidence="2">
    <location>
        <begin position="152"/>
        <end position="193"/>
    </location>
</feature>
<dbReference type="FunFam" id="3.30.160.60:FF:000682">
    <property type="entry name" value="ras-responsive element-binding protein 1 isoform X1"/>
    <property type="match status" value="1"/>
</dbReference>
<dbReference type="SUPFAM" id="SSF57667">
    <property type="entry name" value="beta-beta-alpha zinc fingers"/>
    <property type="match status" value="9"/>
</dbReference>
<feature type="region of interest" description="Disordered" evidence="2">
    <location>
        <begin position="1370"/>
        <end position="1427"/>
    </location>
</feature>
<dbReference type="InterPro" id="IPR036236">
    <property type="entry name" value="Znf_C2H2_sf"/>
</dbReference>
<feature type="compositionally biased region" description="Polar residues" evidence="2">
    <location>
        <begin position="1384"/>
        <end position="1394"/>
    </location>
</feature>
<dbReference type="Proteomes" id="UP001634394">
    <property type="component" value="Unassembled WGS sequence"/>
</dbReference>
<dbReference type="Pfam" id="PF13912">
    <property type="entry name" value="zf-C2H2_6"/>
    <property type="match status" value="1"/>
</dbReference>
<feature type="compositionally biased region" description="Low complexity" evidence="2">
    <location>
        <begin position="1947"/>
        <end position="1963"/>
    </location>
</feature>
<feature type="compositionally biased region" description="Low complexity" evidence="2">
    <location>
        <begin position="756"/>
        <end position="785"/>
    </location>
</feature>
<feature type="domain" description="C2H2-type" evidence="3">
    <location>
        <begin position="1833"/>
        <end position="1860"/>
    </location>
</feature>
<dbReference type="FunFam" id="3.30.160.60:FF:002476">
    <property type="entry name" value="Ras responsive element binding protein 1a"/>
    <property type="match status" value="1"/>
</dbReference>
<comment type="caution">
    <text evidence="4">The sequence shown here is derived from an EMBL/GenBank/DDBJ whole genome shotgun (WGS) entry which is preliminary data.</text>
</comment>
<keyword evidence="1" id="KW-0863">Zinc-finger</keyword>
<dbReference type="FunFam" id="3.30.160.60:FF:001788">
    <property type="entry name" value="ras-responsive element-binding protein 1"/>
    <property type="match status" value="1"/>
</dbReference>
<feature type="compositionally biased region" description="Polar residues" evidence="2">
    <location>
        <begin position="1196"/>
        <end position="1205"/>
    </location>
</feature>
<feature type="domain" description="C2H2-type" evidence="3">
    <location>
        <begin position="1162"/>
        <end position="1189"/>
    </location>
</feature>
<feature type="compositionally biased region" description="Basic and acidic residues" evidence="2">
    <location>
        <begin position="1587"/>
        <end position="1610"/>
    </location>
</feature>
<feature type="domain" description="C2H2-type" evidence="3">
    <location>
        <begin position="1690"/>
        <end position="1717"/>
    </location>
</feature>
<feature type="compositionally biased region" description="Basic and acidic residues" evidence="2">
    <location>
        <begin position="1370"/>
        <end position="1383"/>
    </location>
</feature>
<feature type="region of interest" description="Disordered" evidence="2">
    <location>
        <begin position="79"/>
        <end position="98"/>
    </location>
</feature>
<feature type="compositionally biased region" description="Low complexity" evidence="2">
    <location>
        <begin position="1913"/>
        <end position="1936"/>
    </location>
</feature>
<evidence type="ECO:0000256" key="1">
    <source>
        <dbReference type="PROSITE-ProRule" id="PRU00042"/>
    </source>
</evidence>
<feature type="compositionally biased region" description="Polar residues" evidence="2">
    <location>
        <begin position="1038"/>
        <end position="1050"/>
    </location>
</feature>